<dbReference type="EMBL" id="RCZP01000027">
    <property type="protein sequence ID" value="TPG49633.1"/>
    <property type="molecule type" value="Genomic_DNA"/>
</dbReference>
<comment type="caution">
    <text evidence="1">The sequence shown here is derived from an EMBL/GenBank/DDBJ whole genome shotgun (WGS) entry which is preliminary data.</text>
</comment>
<dbReference type="PANTHER" id="PTHR39166:SF1">
    <property type="entry name" value="BLL1166 PROTEIN"/>
    <property type="match status" value="1"/>
</dbReference>
<accession>A0A502FKL1</accession>
<keyword evidence="1" id="KW-0808">Transferase</keyword>
<dbReference type="RefSeq" id="WP_140885683.1">
    <property type="nucleotide sequence ID" value="NZ_RCZP01000027.1"/>
</dbReference>
<evidence type="ECO:0000313" key="2">
    <source>
        <dbReference type="Proteomes" id="UP000317078"/>
    </source>
</evidence>
<reference evidence="1 2" key="1">
    <citation type="journal article" date="2019" name="Environ. Microbiol.">
        <title>Species interactions and distinct microbial communities in high Arctic permafrost affected cryosols are associated with the CH4 and CO2 gas fluxes.</title>
        <authorList>
            <person name="Altshuler I."/>
            <person name="Hamel J."/>
            <person name="Turney S."/>
            <person name="Magnuson E."/>
            <person name="Levesque R."/>
            <person name="Greer C."/>
            <person name="Whyte L.G."/>
        </authorList>
    </citation>
    <scope>NUCLEOTIDE SEQUENCE [LARGE SCALE GENOMIC DNA]</scope>
    <source>
        <strain evidence="1 2">S9.3B</strain>
    </source>
</reference>
<dbReference type="InterPro" id="IPR009267">
    <property type="entry name" value="NTP_transf_6"/>
</dbReference>
<sequence>MPSPEARIGAILRADPRRWHLLDVARALGPPDGWIGAGFVRNAVWDHRHHRAPLPPTGDVDVVWHDPFRADPAEDRRHEAALRAAEPSVRWSVKNQARMHARNGDAPYASVPDAMRHWPETATAVAARRSGPDGCDIAAPFGVDDLLNLVLRPTPAFLGAKRAVYEERQRSKQWTALWPLLREA</sequence>
<organism evidence="1 2">
    <name type="scientific">Muricoccus nepalensis</name>
    <dbReference type="NCBI Taxonomy" id="1854500"/>
    <lineage>
        <taxon>Bacteria</taxon>
        <taxon>Pseudomonadati</taxon>
        <taxon>Pseudomonadota</taxon>
        <taxon>Alphaproteobacteria</taxon>
        <taxon>Acetobacterales</taxon>
        <taxon>Roseomonadaceae</taxon>
        <taxon>Muricoccus</taxon>
    </lineage>
</organism>
<keyword evidence="2" id="KW-1185">Reference proteome</keyword>
<dbReference type="PANTHER" id="PTHR39166">
    <property type="entry name" value="BLL1166 PROTEIN"/>
    <property type="match status" value="1"/>
</dbReference>
<dbReference type="AlphaFoldDB" id="A0A502FKL1"/>
<proteinExistence type="predicted"/>
<evidence type="ECO:0000313" key="1">
    <source>
        <dbReference type="EMBL" id="TPG49633.1"/>
    </source>
</evidence>
<dbReference type="OrthoDB" id="9805247at2"/>
<name>A0A502FKL1_9PROT</name>
<dbReference type="Proteomes" id="UP000317078">
    <property type="component" value="Unassembled WGS sequence"/>
</dbReference>
<protein>
    <submittedName>
        <fullName evidence="1">Nucleotidyltransferase family protein</fullName>
    </submittedName>
</protein>
<gene>
    <name evidence="1" type="ORF">EAH89_20935</name>
</gene>
<dbReference type="Pfam" id="PF06042">
    <property type="entry name" value="NTP_transf_6"/>
    <property type="match status" value="1"/>
</dbReference>
<dbReference type="GO" id="GO:0016740">
    <property type="term" value="F:transferase activity"/>
    <property type="evidence" value="ECO:0007669"/>
    <property type="project" value="UniProtKB-KW"/>
</dbReference>